<dbReference type="Gene3D" id="3.30.565.10">
    <property type="entry name" value="Histidine kinase-like ATPase, C-terminal domain"/>
    <property type="match status" value="1"/>
</dbReference>
<evidence type="ECO:0000256" key="2">
    <source>
        <dbReference type="ARBA" id="ARBA00004651"/>
    </source>
</evidence>
<keyword evidence="12" id="KW-0902">Two-component regulatory system</keyword>
<feature type="domain" description="HAMP" evidence="16">
    <location>
        <begin position="201"/>
        <end position="253"/>
    </location>
</feature>
<comment type="catalytic activity">
    <reaction evidence="1">
        <text>ATP + protein L-histidine = ADP + protein N-phospho-L-histidine.</text>
        <dbReference type="EC" id="2.7.13.3"/>
    </reaction>
</comment>
<dbReference type="InterPro" id="IPR003594">
    <property type="entry name" value="HATPase_dom"/>
</dbReference>
<dbReference type="InterPro" id="IPR036097">
    <property type="entry name" value="HisK_dim/P_sf"/>
</dbReference>
<keyword evidence="10" id="KW-0067">ATP-binding</keyword>
<evidence type="ECO:0000259" key="15">
    <source>
        <dbReference type="PROSITE" id="PS50109"/>
    </source>
</evidence>
<dbReference type="SMART" id="SM00304">
    <property type="entry name" value="HAMP"/>
    <property type="match status" value="1"/>
</dbReference>
<evidence type="ECO:0000256" key="8">
    <source>
        <dbReference type="ARBA" id="ARBA00022741"/>
    </source>
</evidence>
<keyword evidence="4" id="KW-1003">Cell membrane</keyword>
<dbReference type="SMART" id="SM00388">
    <property type="entry name" value="HisKA"/>
    <property type="match status" value="1"/>
</dbReference>
<keyword evidence="8" id="KW-0547">Nucleotide-binding</keyword>
<feature type="transmembrane region" description="Helical" evidence="14">
    <location>
        <begin position="7"/>
        <end position="28"/>
    </location>
</feature>
<evidence type="ECO:0000256" key="13">
    <source>
        <dbReference type="ARBA" id="ARBA00023136"/>
    </source>
</evidence>
<dbReference type="InterPro" id="IPR004358">
    <property type="entry name" value="Sig_transdc_His_kin-like_C"/>
</dbReference>
<accession>A0ABX2H8U3</accession>
<sequence>MKLFTKIFLQVACVILILSSAVFFYTSYRWKNQSIQYINNYEYTKFQNNLLQFEEKLRLTSSQSANSDEKVRNRILIYAFRQIFHDSAVLYQNDEELYNGTAYDFDVQGIQEQLGEVELHGKWYDADTYICDPLISKADGKTLLLFFYSSTESTTNLNYQIVTYKDVSDVLESNRILFYQAGMLTLVLLLLTGTILFFSLRKIMAPLTKLREAAVSVSEGNYDIQVPAEGDTELAQVGKSFNQMSSKVKEQIECLSTVNHTQRQLMGSLAHELKTPMTSILGYADTLLTVRLQRQQQERALSYISSECRRLSRLSVKMLELTGLYETGEARFAPTENSVKSFLEDSRQLNLCRLKEKNICLELQCEPADLKKNFDKDLMLSLVNNFIDNAVKASADNSRLILEATAEKLMVQDFGKGIPAEDLDKVTEAFYMVDKSRSRANGSVGLGLALCKKIADIHGFQMKIESEIGKGTCVFIEW</sequence>
<dbReference type="RefSeq" id="WP_148463382.1">
    <property type="nucleotide sequence ID" value="NZ_JAAINN010000023.1"/>
</dbReference>
<dbReference type="Pfam" id="PF00672">
    <property type="entry name" value="HAMP"/>
    <property type="match status" value="1"/>
</dbReference>
<dbReference type="InterPro" id="IPR005467">
    <property type="entry name" value="His_kinase_dom"/>
</dbReference>
<evidence type="ECO:0000256" key="9">
    <source>
        <dbReference type="ARBA" id="ARBA00022777"/>
    </source>
</evidence>
<dbReference type="InterPro" id="IPR036890">
    <property type="entry name" value="HATPase_C_sf"/>
</dbReference>
<dbReference type="Pfam" id="PF02518">
    <property type="entry name" value="HATPase_c"/>
    <property type="match status" value="1"/>
</dbReference>
<dbReference type="SUPFAM" id="SSF47384">
    <property type="entry name" value="Homodimeric domain of signal transducing histidine kinase"/>
    <property type="match status" value="1"/>
</dbReference>
<dbReference type="SMART" id="SM00387">
    <property type="entry name" value="HATPase_c"/>
    <property type="match status" value="1"/>
</dbReference>
<comment type="caution">
    <text evidence="17">The sequence shown here is derived from an EMBL/GenBank/DDBJ whole genome shotgun (WGS) entry which is preliminary data.</text>
</comment>
<keyword evidence="18" id="KW-1185">Reference proteome</keyword>
<keyword evidence="9 17" id="KW-0418">Kinase</keyword>
<evidence type="ECO:0000256" key="10">
    <source>
        <dbReference type="ARBA" id="ARBA00022840"/>
    </source>
</evidence>
<dbReference type="CDD" id="cd00082">
    <property type="entry name" value="HisKA"/>
    <property type="match status" value="1"/>
</dbReference>
<dbReference type="Pfam" id="PF00512">
    <property type="entry name" value="HisKA"/>
    <property type="match status" value="1"/>
</dbReference>
<dbReference type="EMBL" id="JAAITS010000042">
    <property type="protein sequence ID" value="NSG86494.1"/>
    <property type="molecule type" value="Genomic_DNA"/>
</dbReference>
<evidence type="ECO:0000256" key="6">
    <source>
        <dbReference type="ARBA" id="ARBA00022679"/>
    </source>
</evidence>
<protein>
    <recommendedName>
        <fullName evidence="3">histidine kinase</fullName>
        <ecNumber evidence="3">2.7.13.3</ecNumber>
    </recommendedName>
</protein>
<keyword evidence="7 14" id="KW-0812">Transmembrane</keyword>
<dbReference type="Gene3D" id="6.10.340.10">
    <property type="match status" value="1"/>
</dbReference>
<dbReference type="CDD" id="cd06225">
    <property type="entry name" value="HAMP"/>
    <property type="match status" value="1"/>
</dbReference>
<dbReference type="Proteomes" id="UP001644719">
    <property type="component" value="Unassembled WGS sequence"/>
</dbReference>
<evidence type="ECO:0000256" key="3">
    <source>
        <dbReference type="ARBA" id="ARBA00012438"/>
    </source>
</evidence>
<evidence type="ECO:0000313" key="18">
    <source>
        <dbReference type="Proteomes" id="UP001644719"/>
    </source>
</evidence>
<dbReference type="PANTHER" id="PTHR45528:SF1">
    <property type="entry name" value="SENSOR HISTIDINE KINASE CPXA"/>
    <property type="match status" value="1"/>
</dbReference>
<reference evidence="17 18" key="1">
    <citation type="journal article" date="2020" name="Cell Host Microbe">
        <title>Functional and Genomic Variation between Human-Derived Isolates of Lachnospiraceae Reveals Inter- and Intra-Species Diversity.</title>
        <authorList>
            <person name="Sorbara M.T."/>
            <person name="Littmann E.R."/>
            <person name="Fontana E."/>
            <person name="Moody T.U."/>
            <person name="Kohout C.E."/>
            <person name="Gjonbalaj M."/>
            <person name="Eaton V."/>
            <person name="Seok R."/>
            <person name="Leiner I.M."/>
            <person name="Pamer E.G."/>
        </authorList>
    </citation>
    <scope>NUCLEOTIDE SEQUENCE [LARGE SCALE GENOMIC DNA]</scope>
    <source>
        <strain evidence="17 18">MSK.17.74</strain>
    </source>
</reference>
<organism evidence="17 18">
    <name type="scientific">Blautia faecis</name>
    <dbReference type="NCBI Taxonomy" id="871665"/>
    <lineage>
        <taxon>Bacteria</taxon>
        <taxon>Bacillati</taxon>
        <taxon>Bacillota</taxon>
        <taxon>Clostridia</taxon>
        <taxon>Lachnospirales</taxon>
        <taxon>Lachnospiraceae</taxon>
        <taxon>Blautia</taxon>
    </lineage>
</organism>
<evidence type="ECO:0000256" key="14">
    <source>
        <dbReference type="SAM" id="Phobius"/>
    </source>
</evidence>
<evidence type="ECO:0000256" key="7">
    <source>
        <dbReference type="ARBA" id="ARBA00022692"/>
    </source>
</evidence>
<keyword evidence="13 14" id="KW-0472">Membrane</keyword>
<evidence type="ECO:0000256" key="4">
    <source>
        <dbReference type="ARBA" id="ARBA00022475"/>
    </source>
</evidence>
<evidence type="ECO:0000256" key="12">
    <source>
        <dbReference type="ARBA" id="ARBA00023012"/>
    </source>
</evidence>
<comment type="subcellular location">
    <subcellularLocation>
        <location evidence="2">Cell membrane</location>
        <topology evidence="2">Multi-pass membrane protein</topology>
    </subcellularLocation>
</comment>
<dbReference type="SUPFAM" id="SSF55874">
    <property type="entry name" value="ATPase domain of HSP90 chaperone/DNA topoisomerase II/histidine kinase"/>
    <property type="match status" value="1"/>
</dbReference>
<feature type="transmembrane region" description="Helical" evidence="14">
    <location>
        <begin position="177"/>
        <end position="200"/>
    </location>
</feature>
<dbReference type="PROSITE" id="PS50885">
    <property type="entry name" value="HAMP"/>
    <property type="match status" value="1"/>
</dbReference>
<dbReference type="InterPro" id="IPR003661">
    <property type="entry name" value="HisK_dim/P_dom"/>
</dbReference>
<feature type="domain" description="Histidine kinase" evidence="15">
    <location>
        <begin position="268"/>
        <end position="478"/>
    </location>
</feature>
<dbReference type="InterPro" id="IPR003660">
    <property type="entry name" value="HAMP_dom"/>
</dbReference>
<name>A0ABX2H8U3_9FIRM</name>
<dbReference type="PROSITE" id="PS50109">
    <property type="entry name" value="HIS_KIN"/>
    <property type="match status" value="1"/>
</dbReference>
<evidence type="ECO:0000256" key="1">
    <source>
        <dbReference type="ARBA" id="ARBA00000085"/>
    </source>
</evidence>
<dbReference type="SUPFAM" id="SSF158472">
    <property type="entry name" value="HAMP domain-like"/>
    <property type="match status" value="1"/>
</dbReference>
<evidence type="ECO:0000259" key="16">
    <source>
        <dbReference type="PROSITE" id="PS50885"/>
    </source>
</evidence>
<evidence type="ECO:0000313" key="17">
    <source>
        <dbReference type="EMBL" id="NSG86494.1"/>
    </source>
</evidence>
<dbReference type="Gene3D" id="1.10.287.130">
    <property type="match status" value="1"/>
</dbReference>
<evidence type="ECO:0000256" key="5">
    <source>
        <dbReference type="ARBA" id="ARBA00022553"/>
    </source>
</evidence>
<keyword evidence="6" id="KW-0808">Transferase</keyword>
<dbReference type="EC" id="2.7.13.3" evidence="3"/>
<gene>
    <name evidence="17" type="ORF">G5B17_14010</name>
</gene>
<dbReference type="GO" id="GO:0016301">
    <property type="term" value="F:kinase activity"/>
    <property type="evidence" value="ECO:0007669"/>
    <property type="project" value="UniProtKB-KW"/>
</dbReference>
<dbReference type="PRINTS" id="PR00344">
    <property type="entry name" value="BCTRLSENSOR"/>
</dbReference>
<evidence type="ECO:0000256" key="11">
    <source>
        <dbReference type="ARBA" id="ARBA00022989"/>
    </source>
</evidence>
<keyword evidence="5" id="KW-0597">Phosphoprotein</keyword>
<dbReference type="InterPro" id="IPR050398">
    <property type="entry name" value="HssS/ArlS-like"/>
</dbReference>
<keyword evidence="11 14" id="KW-1133">Transmembrane helix</keyword>
<dbReference type="PANTHER" id="PTHR45528">
    <property type="entry name" value="SENSOR HISTIDINE KINASE CPXA"/>
    <property type="match status" value="1"/>
</dbReference>
<proteinExistence type="predicted"/>